<dbReference type="AlphaFoldDB" id="A0A9D1VWD6"/>
<keyword evidence="1" id="KW-0812">Transmembrane</keyword>
<feature type="transmembrane region" description="Helical" evidence="1">
    <location>
        <begin position="51"/>
        <end position="70"/>
    </location>
</feature>
<evidence type="ECO:0000313" key="2">
    <source>
        <dbReference type="EMBL" id="HIX48019.1"/>
    </source>
</evidence>
<dbReference type="Proteomes" id="UP000824243">
    <property type="component" value="Unassembled WGS sequence"/>
</dbReference>
<gene>
    <name evidence="2" type="ORF">H9981_03235</name>
</gene>
<sequence>MDIKNMKYEKVYLTAGLVFSAVLGTLSHFFYEWSGQNPVVALVSPINESTWEHMKLVFFPVLVWSLLLPAGIRKDFPAMRCALLAGGLLGTWLVPVLFYTYSGILGRNLALIDIGIFYTAVLAAFWTARKLRDSERAEKACPFILFISAVMLLAFFLFTFAPPDIGLFAKP</sequence>
<dbReference type="Pfam" id="PF20122">
    <property type="entry name" value="DUF6512"/>
    <property type="match status" value="1"/>
</dbReference>
<evidence type="ECO:0000256" key="1">
    <source>
        <dbReference type="SAM" id="Phobius"/>
    </source>
</evidence>
<keyword evidence="1" id="KW-1133">Transmembrane helix</keyword>
<comment type="caution">
    <text evidence="2">The sequence shown here is derived from an EMBL/GenBank/DDBJ whole genome shotgun (WGS) entry which is preliminary data.</text>
</comment>
<organism evidence="2 3">
    <name type="scientific">Candidatus Mediterraneibacter caccavium</name>
    <dbReference type="NCBI Taxonomy" id="2838661"/>
    <lineage>
        <taxon>Bacteria</taxon>
        <taxon>Bacillati</taxon>
        <taxon>Bacillota</taxon>
        <taxon>Clostridia</taxon>
        <taxon>Lachnospirales</taxon>
        <taxon>Lachnospiraceae</taxon>
        <taxon>Mediterraneibacter</taxon>
    </lineage>
</organism>
<feature type="transmembrane region" description="Helical" evidence="1">
    <location>
        <begin position="82"/>
        <end position="102"/>
    </location>
</feature>
<dbReference type="EMBL" id="DXFA01000059">
    <property type="protein sequence ID" value="HIX48019.1"/>
    <property type="molecule type" value="Genomic_DNA"/>
</dbReference>
<reference evidence="2" key="1">
    <citation type="journal article" date="2021" name="PeerJ">
        <title>Extensive microbial diversity within the chicken gut microbiome revealed by metagenomics and culture.</title>
        <authorList>
            <person name="Gilroy R."/>
            <person name="Ravi A."/>
            <person name="Getino M."/>
            <person name="Pursley I."/>
            <person name="Horton D.L."/>
            <person name="Alikhan N.F."/>
            <person name="Baker D."/>
            <person name="Gharbi K."/>
            <person name="Hall N."/>
            <person name="Watson M."/>
            <person name="Adriaenssens E.M."/>
            <person name="Foster-Nyarko E."/>
            <person name="Jarju S."/>
            <person name="Secka A."/>
            <person name="Antonio M."/>
            <person name="Oren A."/>
            <person name="Chaudhuri R.R."/>
            <person name="La Ragione R."/>
            <person name="Hildebrand F."/>
            <person name="Pallen M.J."/>
        </authorList>
    </citation>
    <scope>NUCLEOTIDE SEQUENCE</scope>
    <source>
        <strain evidence="2">ChiSjej5B23-15282</strain>
    </source>
</reference>
<keyword evidence="1" id="KW-0472">Membrane</keyword>
<reference evidence="2" key="2">
    <citation type="submission" date="2021-04" db="EMBL/GenBank/DDBJ databases">
        <authorList>
            <person name="Gilroy R."/>
        </authorList>
    </citation>
    <scope>NUCLEOTIDE SEQUENCE</scope>
    <source>
        <strain evidence="2">ChiSjej5B23-15282</strain>
    </source>
</reference>
<dbReference type="InterPro" id="IPR045407">
    <property type="entry name" value="DUF6512"/>
</dbReference>
<name>A0A9D1VWD6_9FIRM</name>
<feature type="transmembrane region" description="Helical" evidence="1">
    <location>
        <begin position="108"/>
        <end position="128"/>
    </location>
</feature>
<evidence type="ECO:0000313" key="3">
    <source>
        <dbReference type="Proteomes" id="UP000824243"/>
    </source>
</evidence>
<feature type="transmembrane region" description="Helical" evidence="1">
    <location>
        <begin position="140"/>
        <end position="161"/>
    </location>
</feature>
<proteinExistence type="predicted"/>
<accession>A0A9D1VWD6</accession>
<protein>
    <submittedName>
        <fullName evidence="2">Uncharacterized protein</fullName>
    </submittedName>
</protein>
<feature type="transmembrane region" description="Helical" evidence="1">
    <location>
        <begin position="12"/>
        <end position="31"/>
    </location>
</feature>